<evidence type="ECO:0008006" key="4">
    <source>
        <dbReference type="Google" id="ProtNLM"/>
    </source>
</evidence>
<feature type="signal peptide" evidence="1">
    <location>
        <begin position="1"/>
        <end position="21"/>
    </location>
</feature>
<proteinExistence type="predicted"/>
<gene>
    <name evidence="2" type="ORF">IWX46DRAFT_614840</name>
</gene>
<reference evidence="2 3" key="1">
    <citation type="submission" date="2024-04" db="EMBL/GenBank/DDBJ databases">
        <title>Phyllosticta paracitricarpa is synonymous to the EU quarantine fungus P. citricarpa based on phylogenomic analyses.</title>
        <authorList>
            <consortium name="Lawrence Berkeley National Laboratory"/>
            <person name="Van Ingen-Buijs V.A."/>
            <person name="Van Westerhoven A.C."/>
            <person name="Haridas S."/>
            <person name="Skiadas P."/>
            <person name="Martin F."/>
            <person name="Groenewald J.Z."/>
            <person name="Crous P.W."/>
            <person name="Seidl M.F."/>
        </authorList>
    </citation>
    <scope>NUCLEOTIDE SEQUENCE [LARGE SCALE GENOMIC DNA]</scope>
    <source>
        <strain evidence="2 3">CBS 122670</strain>
    </source>
</reference>
<comment type="caution">
    <text evidence="2">The sequence shown here is derived from an EMBL/GenBank/DDBJ whole genome shotgun (WGS) entry which is preliminary data.</text>
</comment>
<organism evidence="2 3">
    <name type="scientific">Phyllosticta citricarpa</name>
    <dbReference type="NCBI Taxonomy" id="55181"/>
    <lineage>
        <taxon>Eukaryota</taxon>
        <taxon>Fungi</taxon>
        <taxon>Dikarya</taxon>
        <taxon>Ascomycota</taxon>
        <taxon>Pezizomycotina</taxon>
        <taxon>Dothideomycetes</taxon>
        <taxon>Dothideomycetes incertae sedis</taxon>
        <taxon>Botryosphaeriales</taxon>
        <taxon>Phyllostictaceae</taxon>
        <taxon>Phyllosticta</taxon>
    </lineage>
</organism>
<keyword evidence="3" id="KW-1185">Reference proteome</keyword>
<evidence type="ECO:0000313" key="2">
    <source>
        <dbReference type="EMBL" id="KAK7531918.1"/>
    </source>
</evidence>
<sequence length="80" mass="8755">MLCYAMHASILSCLSLSLSLSLSLNNNNNTQSTPSCHDDLFDQPIHLARKRQLVTNSLSVCHPRAHPPTHACGRISSKLS</sequence>
<evidence type="ECO:0000256" key="1">
    <source>
        <dbReference type="SAM" id="SignalP"/>
    </source>
</evidence>
<accession>A0ABR1LBA7</accession>
<dbReference type="EMBL" id="JBBPDW010000052">
    <property type="protein sequence ID" value="KAK7531918.1"/>
    <property type="molecule type" value="Genomic_DNA"/>
</dbReference>
<keyword evidence="1" id="KW-0732">Signal</keyword>
<protein>
    <recommendedName>
        <fullName evidence="4">Secreted protein</fullName>
    </recommendedName>
</protein>
<name>A0ABR1LBA7_9PEZI</name>
<feature type="chain" id="PRO_5045633390" description="Secreted protein" evidence="1">
    <location>
        <begin position="22"/>
        <end position="80"/>
    </location>
</feature>
<dbReference type="Proteomes" id="UP001365128">
    <property type="component" value="Unassembled WGS sequence"/>
</dbReference>
<evidence type="ECO:0000313" key="3">
    <source>
        <dbReference type="Proteomes" id="UP001365128"/>
    </source>
</evidence>